<name>A0A392UTW2_9FABA</name>
<reference evidence="2 3" key="1">
    <citation type="journal article" date="2018" name="Front. Plant Sci.">
        <title>Red Clover (Trifolium pratense) and Zigzag Clover (T. medium) - A Picture of Genomic Similarities and Differences.</title>
        <authorList>
            <person name="Dluhosova J."/>
            <person name="Istvanek J."/>
            <person name="Nedelnik J."/>
            <person name="Repkova J."/>
        </authorList>
    </citation>
    <scope>NUCLEOTIDE SEQUENCE [LARGE SCALE GENOMIC DNA]</scope>
    <source>
        <strain evidence="3">cv. 10/8</strain>
        <tissue evidence="2">Leaf</tissue>
    </source>
</reference>
<feature type="compositionally biased region" description="Low complexity" evidence="1">
    <location>
        <begin position="14"/>
        <end position="40"/>
    </location>
</feature>
<sequence length="40" mass="4523">MLWTHFAQKHNAPDFNDSALDNNDNALDYNDSALDNNDNA</sequence>
<proteinExistence type="predicted"/>
<evidence type="ECO:0000313" key="2">
    <source>
        <dbReference type="EMBL" id="MCI75780.1"/>
    </source>
</evidence>
<protein>
    <submittedName>
        <fullName evidence="2">Uncharacterized protein</fullName>
    </submittedName>
</protein>
<dbReference type="EMBL" id="LXQA010890938">
    <property type="protein sequence ID" value="MCI75780.1"/>
    <property type="molecule type" value="Genomic_DNA"/>
</dbReference>
<organism evidence="2 3">
    <name type="scientific">Trifolium medium</name>
    <dbReference type="NCBI Taxonomy" id="97028"/>
    <lineage>
        <taxon>Eukaryota</taxon>
        <taxon>Viridiplantae</taxon>
        <taxon>Streptophyta</taxon>
        <taxon>Embryophyta</taxon>
        <taxon>Tracheophyta</taxon>
        <taxon>Spermatophyta</taxon>
        <taxon>Magnoliopsida</taxon>
        <taxon>eudicotyledons</taxon>
        <taxon>Gunneridae</taxon>
        <taxon>Pentapetalae</taxon>
        <taxon>rosids</taxon>
        <taxon>fabids</taxon>
        <taxon>Fabales</taxon>
        <taxon>Fabaceae</taxon>
        <taxon>Papilionoideae</taxon>
        <taxon>50 kb inversion clade</taxon>
        <taxon>NPAAA clade</taxon>
        <taxon>Hologalegina</taxon>
        <taxon>IRL clade</taxon>
        <taxon>Trifolieae</taxon>
        <taxon>Trifolium</taxon>
    </lineage>
</organism>
<dbReference type="AlphaFoldDB" id="A0A392UTW2"/>
<keyword evidence="3" id="KW-1185">Reference proteome</keyword>
<dbReference type="Proteomes" id="UP000265520">
    <property type="component" value="Unassembled WGS sequence"/>
</dbReference>
<accession>A0A392UTW2</accession>
<evidence type="ECO:0000313" key="3">
    <source>
        <dbReference type="Proteomes" id="UP000265520"/>
    </source>
</evidence>
<evidence type="ECO:0000256" key="1">
    <source>
        <dbReference type="SAM" id="MobiDB-lite"/>
    </source>
</evidence>
<feature type="non-terminal residue" evidence="2">
    <location>
        <position position="40"/>
    </location>
</feature>
<feature type="region of interest" description="Disordered" evidence="1">
    <location>
        <begin position="1"/>
        <end position="40"/>
    </location>
</feature>
<comment type="caution">
    <text evidence="2">The sequence shown here is derived from an EMBL/GenBank/DDBJ whole genome shotgun (WGS) entry which is preliminary data.</text>
</comment>